<feature type="region of interest" description="Disordered" evidence="1">
    <location>
        <begin position="55"/>
        <end position="77"/>
    </location>
</feature>
<dbReference type="Proteomes" id="UP001228049">
    <property type="component" value="Unassembled WGS sequence"/>
</dbReference>
<accession>A0AAD9BIU5</accession>
<proteinExistence type="predicted"/>
<dbReference type="AlphaFoldDB" id="A0AAD9BIU5"/>
<dbReference type="EMBL" id="JASDAP010000023">
    <property type="protein sequence ID" value="KAK1882428.1"/>
    <property type="molecule type" value="Genomic_DNA"/>
</dbReference>
<organism evidence="2 3">
    <name type="scientific">Dissostichus eleginoides</name>
    <name type="common">Patagonian toothfish</name>
    <name type="synonym">Dissostichus amissus</name>
    <dbReference type="NCBI Taxonomy" id="100907"/>
    <lineage>
        <taxon>Eukaryota</taxon>
        <taxon>Metazoa</taxon>
        <taxon>Chordata</taxon>
        <taxon>Craniata</taxon>
        <taxon>Vertebrata</taxon>
        <taxon>Euteleostomi</taxon>
        <taxon>Actinopterygii</taxon>
        <taxon>Neopterygii</taxon>
        <taxon>Teleostei</taxon>
        <taxon>Neoteleostei</taxon>
        <taxon>Acanthomorphata</taxon>
        <taxon>Eupercaria</taxon>
        <taxon>Perciformes</taxon>
        <taxon>Notothenioidei</taxon>
        <taxon>Nototheniidae</taxon>
        <taxon>Dissostichus</taxon>
    </lineage>
</organism>
<keyword evidence="3" id="KW-1185">Reference proteome</keyword>
<sequence length="77" mass="9019">MIRVTKALVDSEKKNKKLAAENASLREQTVSKELTWEEEKTKCKARKYFDSLVKSPQEPVKNSRKKKVKKKRWKSAP</sequence>
<evidence type="ECO:0000313" key="3">
    <source>
        <dbReference type="Proteomes" id="UP001228049"/>
    </source>
</evidence>
<gene>
    <name evidence="2" type="ORF">KUDE01_023211</name>
</gene>
<reference evidence="2" key="1">
    <citation type="submission" date="2023-04" db="EMBL/GenBank/DDBJ databases">
        <title>Chromosome-level genome of Chaenocephalus aceratus.</title>
        <authorList>
            <person name="Park H."/>
        </authorList>
    </citation>
    <scope>NUCLEOTIDE SEQUENCE</scope>
    <source>
        <strain evidence="2">DE</strain>
        <tissue evidence="2">Muscle</tissue>
    </source>
</reference>
<evidence type="ECO:0000256" key="1">
    <source>
        <dbReference type="SAM" id="MobiDB-lite"/>
    </source>
</evidence>
<comment type="caution">
    <text evidence="2">The sequence shown here is derived from an EMBL/GenBank/DDBJ whole genome shotgun (WGS) entry which is preliminary data.</text>
</comment>
<feature type="compositionally biased region" description="Basic residues" evidence="1">
    <location>
        <begin position="62"/>
        <end position="77"/>
    </location>
</feature>
<protein>
    <submittedName>
        <fullName evidence="2">Maintenance of telomere capping protein 6</fullName>
    </submittedName>
</protein>
<name>A0AAD9BIU5_DISEL</name>
<evidence type="ECO:0000313" key="2">
    <source>
        <dbReference type="EMBL" id="KAK1882428.1"/>
    </source>
</evidence>